<feature type="transmembrane region" description="Helical" evidence="1">
    <location>
        <begin position="104"/>
        <end position="131"/>
    </location>
</feature>
<keyword evidence="1" id="KW-0812">Transmembrane</keyword>
<feature type="transmembrane region" description="Helical" evidence="1">
    <location>
        <begin position="7"/>
        <end position="29"/>
    </location>
</feature>
<dbReference type="GO" id="GO:0080120">
    <property type="term" value="P:CAAX-box protein maturation"/>
    <property type="evidence" value="ECO:0007669"/>
    <property type="project" value="UniProtKB-ARBA"/>
</dbReference>
<keyword evidence="1" id="KW-1133">Transmembrane helix</keyword>
<evidence type="ECO:0000259" key="2">
    <source>
        <dbReference type="Pfam" id="PF02517"/>
    </source>
</evidence>
<keyword evidence="1" id="KW-0472">Membrane</keyword>
<feature type="transmembrane region" description="Helical" evidence="1">
    <location>
        <begin position="151"/>
        <end position="184"/>
    </location>
</feature>
<evidence type="ECO:0000313" key="3">
    <source>
        <dbReference type="EMBL" id="URN93900.1"/>
    </source>
</evidence>
<sequence>MKIVRAIAFIVLYLAVYVVIQLVSQRILYQVSSEVLFILNNGVTLIIYWLLLKARKRSLFSFCRFKRTSQKNTFINAPMIGVALGTVIYSTASLPSIREQWPQIYSLVEFVGGGSTIWLTLLGTVLVGSLFEEVLFRGLIFNELRIVSPAYIALAVQAILFGLILMDPILGSFAALGALVYGVISWASQSLWASLITHIFSSGTVMFWLQAGSQINDISPTLLFTVSLVGLLVLLVIHLLLTVRERSSISLINEVSK</sequence>
<name>A0A9J6ZD06_9BACL</name>
<evidence type="ECO:0000313" key="4">
    <source>
        <dbReference type="Proteomes" id="UP001056756"/>
    </source>
</evidence>
<dbReference type="InterPro" id="IPR003675">
    <property type="entry name" value="Rce1/LyrA-like_dom"/>
</dbReference>
<reference evidence="3" key="1">
    <citation type="submission" date="2022-05" db="EMBL/GenBank/DDBJ databases">
        <title>Novel bacterial taxa in a minimal lignocellulolytic consortium and its capacity to transform plastics disclosed by genome-resolved metagenomics.</title>
        <authorList>
            <person name="Rodriguez C.A.D."/>
            <person name="Diaz-Garcia L."/>
            <person name="Herrera K."/>
            <person name="Tarazona N.A."/>
            <person name="Sproer C."/>
            <person name="Overmann J."/>
            <person name="Jimenez D.J."/>
        </authorList>
    </citation>
    <scope>NUCLEOTIDE SEQUENCE</scope>
    <source>
        <strain evidence="3">MAG5</strain>
    </source>
</reference>
<protein>
    <submittedName>
        <fullName evidence="3">CPBP family intramembrane metalloprotease</fullName>
    </submittedName>
</protein>
<dbReference type="Proteomes" id="UP001056756">
    <property type="component" value="Chromosome"/>
</dbReference>
<dbReference type="EMBL" id="CP097899">
    <property type="protein sequence ID" value="URN93900.1"/>
    <property type="molecule type" value="Genomic_DNA"/>
</dbReference>
<keyword evidence="3" id="KW-0378">Hydrolase</keyword>
<dbReference type="GO" id="GO:0008237">
    <property type="term" value="F:metallopeptidase activity"/>
    <property type="evidence" value="ECO:0007669"/>
    <property type="project" value="UniProtKB-KW"/>
</dbReference>
<feature type="transmembrane region" description="Helical" evidence="1">
    <location>
        <begin position="190"/>
        <end position="209"/>
    </location>
</feature>
<keyword evidence="3" id="KW-0482">Metalloprotease</keyword>
<dbReference type="AlphaFoldDB" id="A0A9J6ZD06"/>
<feature type="domain" description="CAAX prenyl protease 2/Lysostaphin resistance protein A-like" evidence="2">
    <location>
        <begin position="116"/>
        <end position="200"/>
    </location>
</feature>
<evidence type="ECO:0000256" key="1">
    <source>
        <dbReference type="SAM" id="Phobius"/>
    </source>
</evidence>
<gene>
    <name evidence="3" type="ORF">NAG76_19045</name>
</gene>
<keyword evidence="3" id="KW-0645">Protease</keyword>
<feature type="transmembrane region" description="Helical" evidence="1">
    <location>
        <begin position="73"/>
        <end position="92"/>
    </location>
</feature>
<dbReference type="Pfam" id="PF02517">
    <property type="entry name" value="Rce1-like"/>
    <property type="match status" value="1"/>
</dbReference>
<feature type="transmembrane region" description="Helical" evidence="1">
    <location>
        <begin position="221"/>
        <end position="241"/>
    </location>
</feature>
<accession>A0A9J6ZD06</accession>
<dbReference type="KEGG" id="plig:NAG76_19045"/>
<proteinExistence type="predicted"/>
<feature type="transmembrane region" description="Helical" evidence="1">
    <location>
        <begin position="35"/>
        <end position="52"/>
    </location>
</feature>
<dbReference type="GO" id="GO:0004175">
    <property type="term" value="F:endopeptidase activity"/>
    <property type="evidence" value="ECO:0007669"/>
    <property type="project" value="UniProtKB-ARBA"/>
</dbReference>
<organism evidence="3 4">
    <name type="scientific">Candidatus Pristimantibacillus lignocellulolyticus</name>
    <dbReference type="NCBI Taxonomy" id="2994561"/>
    <lineage>
        <taxon>Bacteria</taxon>
        <taxon>Bacillati</taxon>
        <taxon>Bacillota</taxon>
        <taxon>Bacilli</taxon>
        <taxon>Bacillales</taxon>
        <taxon>Paenibacillaceae</taxon>
        <taxon>Candidatus Pristimantibacillus</taxon>
    </lineage>
</organism>